<dbReference type="PANTHER" id="PTHR23100:SF0">
    <property type="entry name" value="ARGININE BIOSYNTHESIS BIFUNCTIONAL PROTEIN ARGJ, MITOCHONDRIAL"/>
    <property type="match status" value="1"/>
</dbReference>
<evidence type="ECO:0000256" key="1">
    <source>
        <dbReference type="ARBA" id="ARBA00006774"/>
    </source>
</evidence>
<reference evidence="12" key="1">
    <citation type="submission" date="2016-09" db="EMBL/GenBank/DDBJ databases">
        <authorList>
            <person name="Greninger A.L."/>
            <person name="Jerome K.R."/>
            <person name="Mcnair B."/>
            <person name="Wallis C."/>
            <person name="Fang F."/>
        </authorList>
    </citation>
    <scope>NUCLEOTIDE SEQUENCE [LARGE SCALE GENOMIC DNA]</scope>
    <source>
        <strain evidence="12">BC1_M4</strain>
    </source>
</reference>
<feature type="binding site" evidence="10">
    <location>
        <position position="204"/>
    </location>
    <ligand>
        <name>substrate</name>
    </ligand>
</feature>
<dbReference type="PANTHER" id="PTHR23100">
    <property type="entry name" value="ARGININE BIOSYNTHESIS BIFUNCTIONAL PROTEIN ARGJ"/>
    <property type="match status" value="1"/>
</dbReference>
<keyword evidence="6 10" id="KW-0808">Transferase</keyword>
<comment type="catalytic activity">
    <reaction evidence="10">
        <text>L-glutamate + acetyl-CoA = N-acetyl-L-glutamate + CoA + H(+)</text>
        <dbReference type="Rhea" id="RHEA:24292"/>
        <dbReference type="ChEBI" id="CHEBI:15378"/>
        <dbReference type="ChEBI" id="CHEBI:29985"/>
        <dbReference type="ChEBI" id="CHEBI:44337"/>
        <dbReference type="ChEBI" id="CHEBI:57287"/>
        <dbReference type="ChEBI" id="CHEBI:57288"/>
        <dbReference type="EC" id="2.3.1.1"/>
    </reaction>
</comment>
<feature type="binding site" evidence="10">
    <location>
        <position position="404"/>
    </location>
    <ligand>
        <name>substrate</name>
    </ligand>
</feature>
<evidence type="ECO:0000256" key="4">
    <source>
        <dbReference type="ARBA" id="ARBA00022571"/>
    </source>
</evidence>
<keyword evidence="9 10" id="KW-0012">Acyltransferase</keyword>
<feature type="site" description="Cleavage; by autolysis" evidence="10">
    <location>
        <begin position="203"/>
        <end position="204"/>
    </location>
</feature>
<keyword evidence="7 10" id="KW-0068">Autocatalytic cleavage</keyword>
<keyword evidence="12" id="KW-1185">Reference proteome</keyword>
<evidence type="ECO:0000256" key="2">
    <source>
        <dbReference type="ARBA" id="ARBA00011475"/>
    </source>
</evidence>
<evidence type="ECO:0000313" key="12">
    <source>
        <dbReference type="Proteomes" id="UP000094224"/>
    </source>
</evidence>
<feature type="site" description="Involved in the stabilization of negative charge on the oxyanion by the formation of the oxyanion hole" evidence="10">
    <location>
        <position position="132"/>
    </location>
</feature>
<evidence type="ECO:0000256" key="5">
    <source>
        <dbReference type="ARBA" id="ARBA00022605"/>
    </source>
</evidence>
<dbReference type="AlphaFoldDB" id="A0A1E3SX14"/>
<accession>A0A1E3SX14</accession>
<dbReference type="HAMAP" id="MF_01106">
    <property type="entry name" value="ArgJ"/>
    <property type="match status" value="1"/>
</dbReference>
<feature type="active site" description="Nucleophile" evidence="10">
    <location>
        <position position="204"/>
    </location>
</feature>
<dbReference type="FunFam" id="3.10.20.340:FF:000005">
    <property type="entry name" value="Arginine biosynthesis bifunctional protein ArgJ"/>
    <property type="match status" value="1"/>
</dbReference>
<dbReference type="Gene3D" id="3.30.2330.10">
    <property type="entry name" value="arginine biosynthesis bifunctional protein suprefamily"/>
    <property type="match status" value="1"/>
</dbReference>
<keyword evidence="8 10" id="KW-0511">Multifunctional enzyme</keyword>
<dbReference type="EC" id="2.3.1.1" evidence="10"/>
<feature type="binding site" evidence="10">
    <location>
        <position position="170"/>
    </location>
    <ligand>
        <name>substrate</name>
    </ligand>
</feature>
<evidence type="ECO:0000313" key="11">
    <source>
        <dbReference type="EMBL" id="ODR06651.1"/>
    </source>
</evidence>
<dbReference type="GO" id="GO:0004042">
    <property type="term" value="F:L-glutamate N-acetyltransferase activity"/>
    <property type="evidence" value="ECO:0007669"/>
    <property type="project" value="UniProtKB-UniRule"/>
</dbReference>
<dbReference type="InterPro" id="IPR002813">
    <property type="entry name" value="Arg_biosynth_ArgJ"/>
</dbReference>
<dbReference type="Proteomes" id="UP000094224">
    <property type="component" value="Unassembled WGS sequence"/>
</dbReference>
<gene>
    <name evidence="10" type="primary">argJ</name>
    <name evidence="11" type="ORF">BHQ21_11190</name>
</gene>
<feature type="chain" id="PRO_5023244461" description="Arginine biosynthesis bifunctional protein ArgJ alpha chain" evidence="10">
    <location>
        <begin position="1"/>
        <end position="203"/>
    </location>
</feature>
<dbReference type="EMBL" id="MIHC01000016">
    <property type="protein sequence ID" value="ODR06651.1"/>
    <property type="molecule type" value="Genomic_DNA"/>
</dbReference>
<comment type="subunit">
    <text evidence="2 10">Heterotetramer of two alpha and two beta chains.</text>
</comment>
<dbReference type="EC" id="2.3.1.35" evidence="10"/>
<keyword evidence="4 10" id="KW-0055">Arginine biosynthesis</keyword>
<dbReference type="Pfam" id="PF01960">
    <property type="entry name" value="ArgJ"/>
    <property type="match status" value="1"/>
</dbReference>
<feature type="binding site" evidence="10">
    <location>
        <position position="409"/>
    </location>
    <ligand>
        <name>substrate</name>
    </ligand>
</feature>
<organism evidence="11 12">
    <name type="scientific">Mycobacterium sherrisii</name>
    <dbReference type="NCBI Taxonomy" id="243061"/>
    <lineage>
        <taxon>Bacteria</taxon>
        <taxon>Bacillati</taxon>
        <taxon>Actinomycetota</taxon>
        <taxon>Actinomycetes</taxon>
        <taxon>Mycobacteriales</taxon>
        <taxon>Mycobacteriaceae</taxon>
        <taxon>Mycobacterium</taxon>
        <taxon>Mycobacterium simiae complex</taxon>
    </lineage>
</organism>
<feature type="binding site" evidence="10">
    <location>
        <position position="284"/>
    </location>
    <ligand>
        <name>substrate</name>
    </ligand>
</feature>
<dbReference type="STRING" id="243061.AWC25_23110"/>
<evidence type="ECO:0000256" key="7">
    <source>
        <dbReference type="ARBA" id="ARBA00022813"/>
    </source>
</evidence>
<evidence type="ECO:0000256" key="3">
    <source>
        <dbReference type="ARBA" id="ARBA00022490"/>
    </source>
</evidence>
<evidence type="ECO:0000256" key="8">
    <source>
        <dbReference type="ARBA" id="ARBA00023268"/>
    </source>
</evidence>
<dbReference type="CDD" id="cd02152">
    <property type="entry name" value="OAT"/>
    <property type="match status" value="1"/>
</dbReference>
<evidence type="ECO:0000256" key="6">
    <source>
        <dbReference type="ARBA" id="ARBA00022679"/>
    </source>
</evidence>
<evidence type="ECO:0000256" key="9">
    <source>
        <dbReference type="ARBA" id="ARBA00023315"/>
    </source>
</evidence>
<dbReference type="InterPro" id="IPR016117">
    <property type="entry name" value="ArgJ-like_dom_sf"/>
</dbReference>
<feature type="binding site" evidence="10">
    <location>
        <position position="193"/>
    </location>
    <ligand>
        <name>substrate</name>
    </ligand>
</feature>
<dbReference type="SUPFAM" id="SSF56266">
    <property type="entry name" value="DmpA/ArgJ-like"/>
    <property type="match status" value="1"/>
</dbReference>
<dbReference type="GO" id="GO:0006526">
    <property type="term" value="P:L-arginine biosynthetic process"/>
    <property type="evidence" value="ECO:0007669"/>
    <property type="project" value="UniProtKB-UniRule"/>
</dbReference>
<keyword evidence="5 10" id="KW-0028">Amino-acid biosynthesis</keyword>
<keyword evidence="3 10" id="KW-0963">Cytoplasm</keyword>
<dbReference type="NCBIfam" id="TIGR00120">
    <property type="entry name" value="ArgJ"/>
    <property type="match status" value="1"/>
</dbReference>
<dbReference type="GO" id="GO:0005737">
    <property type="term" value="C:cytoplasm"/>
    <property type="evidence" value="ECO:0007669"/>
    <property type="project" value="UniProtKB-SubCell"/>
</dbReference>
<dbReference type="UniPathway" id="UPA00068">
    <property type="reaction ID" value="UER00106"/>
</dbReference>
<sequence length="409" mass="41906">MVPASESAASGTRLVRTQGVTAAAGFRAAGIAAGLKKSGRRDLALVFNEGPDYAAAGVFTRNQVKAAPVLWSQQVLTTGQLRAVILNSGGANACTGPGGFQDTHATAEAVAAALSDWGTETGAIEVAVCSTGLIGDRLPMDKVLPGVTQVVHEMHGGLSGGDEAAEAIMTTDTVPKQVALHHQNNWTVGGMAKGAGMMAPSLATMLCVLTTDAVADAAALDAALRRASARTFDRLDIDGCCSTNDTVLLLASGASGIAPPQDELDDAVLRVCDDLCLQLQADAEGVTKRVTVTVTGARSEPDAELAARAIARDSLVKTAMFGSDPNWGRVVAAVGLAPGVFVDPDRITVSFNGFVVFTNGTGTPNSREVDLSGPDIAVDVDLGLGDGRATIRTTDLSHAYVEENSAYST</sequence>
<evidence type="ECO:0000256" key="10">
    <source>
        <dbReference type="HAMAP-Rule" id="MF_01106"/>
    </source>
</evidence>
<dbReference type="InterPro" id="IPR042195">
    <property type="entry name" value="ArgJ_beta_C"/>
</dbReference>
<feature type="site" description="Involved in the stabilization of negative charge on the oxyanion by the formation of the oxyanion hole" evidence="10">
    <location>
        <position position="131"/>
    </location>
</feature>
<comment type="subcellular location">
    <subcellularLocation>
        <location evidence="10">Cytoplasm</location>
    </subcellularLocation>
</comment>
<comment type="caution">
    <text evidence="11">The sequence shown here is derived from an EMBL/GenBank/DDBJ whole genome shotgun (WGS) entry which is preliminary data.</text>
</comment>
<comment type="function">
    <text evidence="10">Catalyzes two activities which are involved in the cyclic version of arginine biosynthesis: the synthesis of N-acetylglutamate from glutamate and acetyl-CoA as the acetyl donor, and of ornithine by transacetylation between N(2)-acetylornithine and glutamate.</text>
</comment>
<comment type="catalytic activity">
    <reaction evidence="10">
        <text>N(2)-acetyl-L-ornithine + L-glutamate = N-acetyl-L-glutamate + L-ornithine</text>
        <dbReference type="Rhea" id="RHEA:15349"/>
        <dbReference type="ChEBI" id="CHEBI:29985"/>
        <dbReference type="ChEBI" id="CHEBI:44337"/>
        <dbReference type="ChEBI" id="CHEBI:46911"/>
        <dbReference type="ChEBI" id="CHEBI:57805"/>
        <dbReference type="EC" id="2.3.1.35"/>
    </reaction>
</comment>
<dbReference type="Gene3D" id="3.10.20.340">
    <property type="entry name" value="ArgJ beta chain, C-terminal domain"/>
    <property type="match status" value="1"/>
</dbReference>
<name>A0A1E3SX14_9MYCO</name>
<comment type="pathway">
    <text evidence="10">Amino-acid biosynthesis; L-arginine biosynthesis; N(2)-acetyl-L-ornithine from L-glutamate: step 1/4.</text>
</comment>
<feature type="chain" id="PRO_5023244462" description="Arginine biosynthesis bifunctional protein ArgJ beta chain" evidence="10">
    <location>
        <begin position="204"/>
        <end position="409"/>
    </location>
</feature>
<dbReference type="Gene3D" id="3.60.70.12">
    <property type="entry name" value="L-amino peptidase D-ALA esterase/amidase"/>
    <property type="match status" value="1"/>
</dbReference>
<dbReference type="GO" id="GO:0004358">
    <property type="term" value="F:L-glutamate N-acetyltransferase activity, acting on acetyl-L-ornithine as donor"/>
    <property type="evidence" value="ECO:0007669"/>
    <property type="project" value="UniProtKB-UniRule"/>
</dbReference>
<proteinExistence type="inferred from homology"/>
<comment type="pathway">
    <text evidence="10">Amino-acid biosynthesis; L-arginine biosynthesis; L-ornithine and N-acetyl-L-glutamate from L-glutamate and N(2)-acetyl-L-ornithine (cyclic): step 1/1.</text>
</comment>
<dbReference type="NCBIfam" id="NF003802">
    <property type="entry name" value="PRK05388.1"/>
    <property type="match status" value="1"/>
</dbReference>
<comment type="similarity">
    <text evidence="1 10">Belongs to the ArgJ family.</text>
</comment>
<protein>
    <recommendedName>
        <fullName evidence="10">Arginine biosynthesis bifunctional protein ArgJ</fullName>
    </recommendedName>
    <domain>
        <recommendedName>
            <fullName evidence="10">Glutamate N-acetyltransferase</fullName>
            <ecNumber evidence="10">2.3.1.35</ecNumber>
        </recommendedName>
        <alternativeName>
            <fullName evidence="10">Ornithine acetyltransferase</fullName>
            <shortName evidence="10">OATase</shortName>
        </alternativeName>
        <alternativeName>
            <fullName evidence="10">Ornithine transacetylase</fullName>
        </alternativeName>
    </domain>
    <domain>
        <recommendedName>
            <fullName evidence="10">Amino-acid acetyltransferase</fullName>
            <ecNumber evidence="10">2.3.1.1</ecNumber>
        </recommendedName>
        <alternativeName>
            <fullName evidence="10">N-acetylglutamate synthase</fullName>
            <shortName evidence="10">AGSase</shortName>
        </alternativeName>
    </domain>
    <component>
        <recommendedName>
            <fullName evidence="10">Arginine biosynthesis bifunctional protein ArgJ alpha chain</fullName>
        </recommendedName>
    </component>
    <component>
        <recommendedName>
            <fullName evidence="10">Arginine biosynthesis bifunctional protein ArgJ beta chain</fullName>
        </recommendedName>
    </component>
</protein>
<dbReference type="RefSeq" id="WP_069400380.1">
    <property type="nucleotide sequence ID" value="NZ_JBKFED010000051.1"/>
</dbReference>
<dbReference type="GO" id="GO:0006592">
    <property type="term" value="P:ornithine biosynthetic process"/>
    <property type="evidence" value="ECO:0007669"/>
    <property type="project" value="TreeGrafter"/>
</dbReference>